<reference evidence="6" key="2">
    <citation type="submission" date="2022-10" db="EMBL/GenBank/DDBJ databases">
        <authorList>
            <consortium name="ENA_rothamsted_submissions"/>
            <consortium name="culmorum"/>
            <person name="King R."/>
        </authorList>
    </citation>
    <scope>NUCLEOTIDE SEQUENCE</scope>
</reference>
<evidence type="ECO:0000313" key="7">
    <source>
        <dbReference type="Proteomes" id="UP001153620"/>
    </source>
</evidence>
<evidence type="ECO:0008006" key="8">
    <source>
        <dbReference type="Google" id="ProtNLM"/>
    </source>
</evidence>
<dbReference type="GO" id="GO:0033615">
    <property type="term" value="P:mitochondrial proton-transporting ATP synthase complex assembly"/>
    <property type="evidence" value="ECO:0007669"/>
    <property type="project" value="TreeGrafter"/>
</dbReference>
<evidence type="ECO:0000256" key="1">
    <source>
        <dbReference type="ARBA" id="ARBA00004173"/>
    </source>
</evidence>
<dbReference type="InterPro" id="IPR011419">
    <property type="entry name" value="ATP12_ATP_synth-F1-assembly"/>
</dbReference>
<comment type="similarity">
    <text evidence="2">Belongs to the ATP12 family.</text>
</comment>
<dbReference type="SUPFAM" id="SSF160909">
    <property type="entry name" value="ATP12-like"/>
    <property type="match status" value="1"/>
</dbReference>
<protein>
    <recommendedName>
        <fullName evidence="8">ATP synthase mitochondrial F1 complex assembly factor 2</fullName>
    </recommendedName>
</protein>
<dbReference type="EMBL" id="OU895878">
    <property type="protein sequence ID" value="CAG9802956.1"/>
    <property type="molecule type" value="Genomic_DNA"/>
</dbReference>
<keyword evidence="3" id="KW-0809">Transit peptide</keyword>
<dbReference type="Gene3D" id="3.30.2180.10">
    <property type="entry name" value="ATP12-like"/>
    <property type="match status" value="1"/>
</dbReference>
<keyword evidence="4" id="KW-0496">Mitochondrion</keyword>
<dbReference type="PANTHER" id="PTHR21013:SF10">
    <property type="entry name" value="ATP SYNTHASE MITOCHONDRIAL F1 COMPLEX ASSEMBLY FACTOR 2"/>
    <property type="match status" value="1"/>
</dbReference>
<dbReference type="Proteomes" id="UP001153620">
    <property type="component" value="Chromosome 2"/>
</dbReference>
<dbReference type="PANTHER" id="PTHR21013">
    <property type="entry name" value="ATP SYNTHASE MITOCHONDRIAL F1 COMPLEX ASSEMBLY FACTOR 2/ATP12 PROTEIN, MITOCHONDRIAL PRECURSOR"/>
    <property type="match status" value="1"/>
</dbReference>
<reference evidence="6" key="1">
    <citation type="submission" date="2022-01" db="EMBL/GenBank/DDBJ databases">
        <authorList>
            <person name="King R."/>
        </authorList>
    </citation>
    <scope>NUCLEOTIDE SEQUENCE</scope>
</reference>
<dbReference type="Gene3D" id="1.10.3580.10">
    <property type="entry name" value="ATP12 ATPase"/>
    <property type="match status" value="1"/>
</dbReference>
<dbReference type="GO" id="GO:0005739">
    <property type="term" value="C:mitochondrion"/>
    <property type="evidence" value="ECO:0007669"/>
    <property type="project" value="UniProtKB-SubCell"/>
</dbReference>
<proteinExistence type="inferred from homology"/>
<keyword evidence="7" id="KW-1185">Reference proteome</keyword>
<evidence type="ECO:0000256" key="4">
    <source>
        <dbReference type="ARBA" id="ARBA00023128"/>
    </source>
</evidence>
<organism evidence="6 7">
    <name type="scientific">Chironomus riparius</name>
    <dbReference type="NCBI Taxonomy" id="315576"/>
    <lineage>
        <taxon>Eukaryota</taxon>
        <taxon>Metazoa</taxon>
        <taxon>Ecdysozoa</taxon>
        <taxon>Arthropoda</taxon>
        <taxon>Hexapoda</taxon>
        <taxon>Insecta</taxon>
        <taxon>Pterygota</taxon>
        <taxon>Neoptera</taxon>
        <taxon>Endopterygota</taxon>
        <taxon>Diptera</taxon>
        <taxon>Nematocera</taxon>
        <taxon>Chironomoidea</taxon>
        <taxon>Chironomidae</taxon>
        <taxon>Chironominae</taxon>
        <taxon>Chironomus</taxon>
    </lineage>
</organism>
<dbReference type="InterPro" id="IPR023335">
    <property type="entry name" value="ATP12_ortho_dom_sf"/>
</dbReference>
<evidence type="ECO:0000256" key="2">
    <source>
        <dbReference type="ARBA" id="ARBA00008231"/>
    </source>
</evidence>
<comment type="subcellular location">
    <subcellularLocation>
        <location evidence="1">Mitochondrion</location>
    </subcellularLocation>
</comment>
<dbReference type="InterPro" id="IPR042272">
    <property type="entry name" value="ATP12_ATP_synth-F1-assembly_N"/>
</dbReference>
<gene>
    <name evidence="6" type="ORF">CHIRRI_LOCUS5861</name>
</gene>
<accession>A0A9N9RTE2</accession>
<dbReference type="OrthoDB" id="5673at2759"/>
<name>A0A9N9RTE2_9DIPT</name>
<dbReference type="AlphaFoldDB" id="A0A9N9RTE2"/>
<dbReference type="Pfam" id="PF07542">
    <property type="entry name" value="ATP12"/>
    <property type="match status" value="1"/>
</dbReference>
<evidence type="ECO:0000313" key="6">
    <source>
        <dbReference type="EMBL" id="CAG9802956.1"/>
    </source>
</evidence>
<evidence type="ECO:0000256" key="3">
    <source>
        <dbReference type="ARBA" id="ARBA00022946"/>
    </source>
</evidence>
<evidence type="ECO:0000256" key="5">
    <source>
        <dbReference type="ARBA" id="ARBA00023186"/>
    </source>
</evidence>
<sequence length="283" mass="32686">MIRNLIKSSLSKRILATQLCNNLTICRFYPAPIKRFYKESSILYADKKYEITLDQKKLKTPNGSVFQVASEPLALAIAAEWNSQKDTIERSRMMLTSLANTALDNPNHLSKEDIINYLLSFAETDTVLFHNQAEPDLYKLQIELWNPIINWFNKRYNTDLQKTDDISPPNFPTNAKMEISKYLRSHTLDTLHGFQFAVDTLKSVVLAFACIDRFITPEKAVLLSRLEEEYQLGHWGRVEWSHDLSQQDLQARLSAAVFYVHCNSFSHFVQSKDVSRISEAQVF</sequence>
<keyword evidence="5" id="KW-0143">Chaperone</keyword>